<name>A0AAV7LHF6_PLEWA</name>
<dbReference type="AlphaFoldDB" id="A0AAV7LHF6"/>
<evidence type="ECO:0000313" key="1">
    <source>
        <dbReference type="EMBL" id="KAJ1091086.1"/>
    </source>
</evidence>
<dbReference type="Proteomes" id="UP001066276">
    <property type="component" value="Chromosome 11"/>
</dbReference>
<organism evidence="1 2">
    <name type="scientific">Pleurodeles waltl</name>
    <name type="common">Iberian ribbed newt</name>
    <dbReference type="NCBI Taxonomy" id="8319"/>
    <lineage>
        <taxon>Eukaryota</taxon>
        <taxon>Metazoa</taxon>
        <taxon>Chordata</taxon>
        <taxon>Craniata</taxon>
        <taxon>Vertebrata</taxon>
        <taxon>Euteleostomi</taxon>
        <taxon>Amphibia</taxon>
        <taxon>Batrachia</taxon>
        <taxon>Caudata</taxon>
        <taxon>Salamandroidea</taxon>
        <taxon>Salamandridae</taxon>
        <taxon>Pleurodelinae</taxon>
        <taxon>Pleurodeles</taxon>
    </lineage>
</organism>
<keyword evidence="2" id="KW-1185">Reference proteome</keyword>
<sequence>MACGLGALLVPAVSWGWREFEPPLSPLFFVCVEGGRSFGELRPGALAWSGPSCADERGLIGGGTRAACLSGDPVVRLGGY</sequence>
<proteinExistence type="predicted"/>
<comment type="caution">
    <text evidence="1">The sequence shown here is derived from an EMBL/GenBank/DDBJ whole genome shotgun (WGS) entry which is preliminary data.</text>
</comment>
<evidence type="ECO:0000313" key="2">
    <source>
        <dbReference type="Proteomes" id="UP001066276"/>
    </source>
</evidence>
<protein>
    <recommendedName>
        <fullName evidence="3">Secreted protein</fullName>
    </recommendedName>
</protein>
<accession>A0AAV7LHF6</accession>
<gene>
    <name evidence="1" type="ORF">NDU88_004213</name>
</gene>
<reference evidence="1" key="1">
    <citation type="journal article" date="2022" name="bioRxiv">
        <title>Sequencing and chromosome-scale assembly of the giantPleurodeles waltlgenome.</title>
        <authorList>
            <person name="Brown T."/>
            <person name="Elewa A."/>
            <person name="Iarovenko S."/>
            <person name="Subramanian E."/>
            <person name="Araus A.J."/>
            <person name="Petzold A."/>
            <person name="Susuki M."/>
            <person name="Suzuki K.-i.T."/>
            <person name="Hayashi T."/>
            <person name="Toyoda A."/>
            <person name="Oliveira C."/>
            <person name="Osipova E."/>
            <person name="Leigh N.D."/>
            <person name="Simon A."/>
            <person name="Yun M.H."/>
        </authorList>
    </citation>
    <scope>NUCLEOTIDE SEQUENCE</scope>
    <source>
        <strain evidence="1">20211129_DDA</strain>
        <tissue evidence="1">Liver</tissue>
    </source>
</reference>
<dbReference type="EMBL" id="JANPWB010000015">
    <property type="protein sequence ID" value="KAJ1091086.1"/>
    <property type="molecule type" value="Genomic_DNA"/>
</dbReference>
<evidence type="ECO:0008006" key="3">
    <source>
        <dbReference type="Google" id="ProtNLM"/>
    </source>
</evidence>